<feature type="transmembrane region" description="Helical" evidence="1">
    <location>
        <begin position="258"/>
        <end position="276"/>
    </location>
</feature>
<dbReference type="RefSeq" id="WP_252659727.1">
    <property type="nucleotide sequence ID" value="NZ_CP098611.1"/>
</dbReference>
<dbReference type="Proteomes" id="UP001056708">
    <property type="component" value="Chromosome"/>
</dbReference>
<proteinExistence type="predicted"/>
<feature type="transmembrane region" description="Helical" evidence="1">
    <location>
        <begin position="297"/>
        <end position="319"/>
    </location>
</feature>
<keyword evidence="1" id="KW-0472">Membrane</keyword>
<evidence type="ECO:0000313" key="2">
    <source>
        <dbReference type="EMBL" id="USR89376.1"/>
    </source>
</evidence>
<reference evidence="2" key="1">
    <citation type="submission" date="2022-06" db="EMBL/GenBank/DDBJ databases">
        <title>Genome sequence of Phormidium yuhuli AB48 isolated from an industrial photobioreactor environment.</title>
        <authorList>
            <person name="Qiu Y."/>
            <person name="Noonan A.J.C."/>
            <person name="Dofher K."/>
            <person name="Koch M."/>
            <person name="Kieft B."/>
            <person name="Lin X."/>
            <person name="Ziels R.M."/>
            <person name="Hallam S.J."/>
        </authorList>
    </citation>
    <scope>NUCLEOTIDE SEQUENCE</scope>
    <source>
        <strain evidence="2">AB48</strain>
    </source>
</reference>
<name>A0ABY5AKT4_9CYAN</name>
<evidence type="ECO:0000313" key="3">
    <source>
        <dbReference type="Proteomes" id="UP001056708"/>
    </source>
</evidence>
<evidence type="ECO:0000256" key="1">
    <source>
        <dbReference type="SAM" id="Phobius"/>
    </source>
</evidence>
<accession>A0ABY5AKT4</accession>
<feature type="transmembrane region" description="Helical" evidence="1">
    <location>
        <begin position="25"/>
        <end position="45"/>
    </location>
</feature>
<keyword evidence="1" id="KW-1133">Transmembrane helix</keyword>
<keyword evidence="3" id="KW-1185">Reference proteome</keyword>
<organism evidence="2 3">
    <name type="scientific">Phormidium yuhuli AB48</name>
    <dbReference type="NCBI Taxonomy" id="2940671"/>
    <lineage>
        <taxon>Bacteria</taxon>
        <taxon>Bacillati</taxon>
        <taxon>Cyanobacteriota</taxon>
        <taxon>Cyanophyceae</taxon>
        <taxon>Oscillatoriophycideae</taxon>
        <taxon>Oscillatoriales</taxon>
        <taxon>Oscillatoriaceae</taxon>
        <taxon>Phormidium</taxon>
        <taxon>Phormidium yuhuli</taxon>
    </lineage>
</organism>
<feature type="transmembrane region" description="Helical" evidence="1">
    <location>
        <begin position="457"/>
        <end position="477"/>
    </location>
</feature>
<feature type="transmembrane region" description="Helical" evidence="1">
    <location>
        <begin position="331"/>
        <end position="349"/>
    </location>
</feature>
<feature type="transmembrane region" description="Helical" evidence="1">
    <location>
        <begin position="423"/>
        <end position="445"/>
    </location>
</feature>
<feature type="transmembrane region" description="Helical" evidence="1">
    <location>
        <begin position="185"/>
        <end position="205"/>
    </location>
</feature>
<gene>
    <name evidence="2" type="ORF">NEA10_10765</name>
</gene>
<protein>
    <recommendedName>
        <fullName evidence="4">ABC transporter permease</fullName>
    </recommendedName>
</protein>
<feature type="transmembrane region" description="Helical" evidence="1">
    <location>
        <begin position="145"/>
        <end position="165"/>
    </location>
</feature>
<sequence>MYNRISDANPQLMREIKGRFKKPKILLALSLSLMLQGIVLLLYWIRLPRPGIQVYNRYCYSESASTLSAPIQFNPSRSECLKDAAENIIINWDLWWFNVSLVLSAVGVTALLIVGLFLLINNLIEEQDKGTLNFIRLTPQPGSNIVFGKLLGVPCLLYLGIAAALPLHVFAATHAGYFPGDILRFYSLVAAGIFAIYSLTMLYGMSGGKQPLVFSLVLGSLLSYLSLVALYYLFPLNQFNRPTDQGIWFNLSLLKTPLYSQVFWTVSCIIVSGFIFKMISRRYQKPNSTLITKKQSYIVCAVYNLYGLGFLVGYLNHVASQRSLRVSLEALTIYNIALLLFLLGLALSLSPDRQNLQDWARYRHSLVQPEGKPRYSLRRDLIWGEKSPSIVAMAINLTLSLATLGLGILTWNHQFLEREEGPFLFSIGILILFGWLASYSVLVQCLSFTSTGSNHQWVMRLALVLLILGPPILMVLFESRQPNTLDSWPLFVFGASPWLVESPELWTKALQFLLAQALGIGLMVSLFTYELRQAGQSELKRLMSDSPVQTVKKEPKGS</sequence>
<dbReference type="EMBL" id="CP098611">
    <property type="protein sequence ID" value="USR89376.1"/>
    <property type="molecule type" value="Genomic_DNA"/>
</dbReference>
<keyword evidence="1" id="KW-0812">Transmembrane</keyword>
<evidence type="ECO:0008006" key="4">
    <source>
        <dbReference type="Google" id="ProtNLM"/>
    </source>
</evidence>
<feature type="transmembrane region" description="Helical" evidence="1">
    <location>
        <begin position="509"/>
        <end position="531"/>
    </location>
</feature>
<feature type="transmembrane region" description="Helical" evidence="1">
    <location>
        <begin position="389"/>
        <end position="411"/>
    </location>
</feature>
<feature type="transmembrane region" description="Helical" evidence="1">
    <location>
        <begin position="101"/>
        <end position="124"/>
    </location>
</feature>
<feature type="transmembrane region" description="Helical" evidence="1">
    <location>
        <begin position="212"/>
        <end position="234"/>
    </location>
</feature>